<dbReference type="EMBL" id="CAJPWZ010003111">
    <property type="protein sequence ID" value="CAG2252173.1"/>
    <property type="molecule type" value="Genomic_DNA"/>
</dbReference>
<comment type="similarity">
    <text evidence="1">Belongs to the glycosyltransferase 25 family.</text>
</comment>
<evidence type="ECO:0000313" key="7">
    <source>
        <dbReference type="Proteomes" id="UP000683360"/>
    </source>
</evidence>
<gene>
    <name evidence="6" type="ORF">MEDL_63782</name>
</gene>
<evidence type="ECO:0000256" key="4">
    <source>
        <dbReference type="SAM" id="SignalP"/>
    </source>
</evidence>
<dbReference type="SUPFAM" id="SSF53448">
    <property type="entry name" value="Nucleotide-diphospho-sugar transferases"/>
    <property type="match status" value="1"/>
</dbReference>
<dbReference type="Pfam" id="PF01755">
    <property type="entry name" value="Glyco_transf_25"/>
    <property type="match status" value="1"/>
</dbReference>
<dbReference type="Proteomes" id="UP000683360">
    <property type="component" value="Unassembled WGS sequence"/>
</dbReference>
<accession>A0A8S3VEX6</accession>
<evidence type="ECO:0000256" key="2">
    <source>
        <dbReference type="ARBA" id="ARBA00022676"/>
    </source>
</evidence>
<name>A0A8S3VEX6_MYTED</name>
<feature type="chain" id="PRO_5035899787" evidence="4">
    <location>
        <begin position="22"/>
        <end position="522"/>
    </location>
</feature>
<protein>
    <submittedName>
        <fullName evidence="6">GLT25D</fullName>
        <ecNumber evidence="6">2.4.1.50</ecNumber>
    </submittedName>
</protein>
<feature type="signal peptide" evidence="4">
    <location>
        <begin position="1"/>
        <end position="21"/>
    </location>
</feature>
<keyword evidence="4" id="KW-0732">Signal</keyword>
<dbReference type="InterPro" id="IPR029044">
    <property type="entry name" value="Nucleotide-diphossugar_trans"/>
</dbReference>
<evidence type="ECO:0000256" key="1">
    <source>
        <dbReference type="ARBA" id="ARBA00006721"/>
    </source>
</evidence>
<keyword evidence="7" id="KW-1185">Reference proteome</keyword>
<dbReference type="GO" id="GO:0050211">
    <property type="term" value="F:procollagen galactosyltransferase activity"/>
    <property type="evidence" value="ECO:0007669"/>
    <property type="project" value="UniProtKB-EC"/>
</dbReference>
<dbReference type="PANTHER" id="PTHR10730:SF53">
    <property type="entry name" value="GLYCOSYLTRANSFERASE 25 FAMILY MEMBER"/>
    <property type="match status" value="1"/>
</dbReference>
<dbReference type="InterPro" id="IPR050757">
    <property type="entry name" value="Collagen_mod_GT25"/>
</dbReference>
<dbReference type="Pfam" id="PF03452">
    <property type="entry name" value="Anp1"/>
    <property type="match status" value="1"/>
</dbReference>
<organism evidence="6 7">
    <name type="scientific">Mytilus edulis</name>
    <name type="common">Blue mussel</name>
    <dbReference type="NCBI Taxonomy" id="6550"/>
    <lineage>
        <taxon>Eukaryota</taxon>
        <taxon>Metazoa</taxon>
        <taxon>Spiralia</taxon>
        <taxon>Lophotrochozoa</taxon>
        <taxon>Mollusca</taxon>
        <taxon>Bivalvia</taxon>
        <taxon>Autobranchia</taxon>
        <taxon>Pteriomorphia</taxon>
        <taxon>Mytilida</taxon>
        <taxon>Mytiloidea</taxon>
        <taxon>Mytilidae</taxon>
        <taxon>Mytilinae</taxon>
        <taxon>Mytilus</taxon>
    </lineage>
</organism>
<evidence type="ECO:0000313" key="6">
    <source>
        <dbReference type="EMBL" id="CAG2252173.1"/>
    </source>
</evidence>
<dbReference type="OrthoDB" id="47375at2759"/>
<evidence type="ECO:0000259" key="5">
    <source>
        <dbReference type="Pfam" id="PF01755"/>
    </source>
</evidence>
<dbReference type="PANTHER" id="PTHR10730">
    <property type="entry name" value="PROCOLLAGEN-LYSINE,2-OXOGLUTARATE 5-DIOXYGENASE/GLYCOSYLTRANSFERASE 25 FAMILY MEMBER"/>
    <property type="match status" value="1"/>
</dbReference>
<keyword evidence="3 6" id="KW-0808">Transferase</keyword>
<keyword evidence="2 6" id="KW-0328">Glycosyltransferase</keyword>
<dbReference type="Gene3D" id="3.90.550.10">
    <property type="entry name" value="Spore Coat Polysaccharide Biosynthesis Protein SpsA, Chain A"/>
    <property type="match status" value="1"/>
</dbReference>
<evidence type="ECO:0000256" key="3">
    <source>
        <dbReference type="ARBA" id="ARBA00022679"/>
    </source>
</evidence>
<reference evidence="6" key="1">
    <citation type="submission" date="2021-03" db="EMBL/GenBank/DDBJ databases">
        <authorList>
            <person name="Bekaert M."/>
        </authorList>
    </citation>
    <scope>NUCLEOTIDE SEQUENCE</scope>
</reference>
<dbReference type="EC" id="2.4.1.50" evidence="6"/>
<sequence>MEKLTCRCISLLFLLSTTLLAVNSDSEESNDYLQPTVTIAILIRNKAHVLPWFFGHLENLNYPKNRISLWIRSDHNVDDSNRILRDWLAAVEDQYHSVNLRIDTNTQGFEEETGPCDWTDERFAHVIDLRHQALEAARENWSDYLFMLDADVILENKETLSLLVQADKIIVGPMLNASYGQVYSNFWGAMTDEGYYRRVPEYFEIVDRKTLGCFPVPMVHTALLIDMHRSVSPQFTYKAHEGYKGPKDDIIIFAHSVKNADISMHILNTEYFGTVMIPLDEHNTLQDESDQFTQLNDTYLDQLGIEMLPGFLDPYGKRPLTMGEIGCFLSHYFIWKDIEAQGYENVIIFEDDVRFEPYFKTKLKRMMADAERTVPNWDLIYVGRKRLYHKQEQYVEGTTSLVWPSYSYWTLSYIISDRGVKKLLKQNPLTKMVPVDEFLPIMFDKHPTTEWKDNFSPRDLVGLSADPLLAHPTHYTGEPNYFSDTEESVVIQADNAENNKMGDVQFKVPANEATEQSSKDEL</sequence>
<proteinExistence type="inferred from homology"/>
<feature type="domain" description="Glycosyl transferase family 25" evidence="5">
    <location>
        <begin position="301"/>
        <end position="438"/>
    </location>
</feature>
<dbReference type="AlphaFoldDB" id="A0A8S3VEX6"/>
<dbReference type="InterPro" id="IPR002654">
    <property type="entry name" value="Glyco_trans_25"/>
</dbReference>
<dbReference type="CDD" id="cd06532">
    <property type="entry name" value="Glyco_transf_25"/>
    <property type="match status" value="1"/>
</dbReference>
<comment type="caution">
    <text evidence="6">The sequence shown here is derived from an EMBL/GenBank/DDBJ whole genome shotgun (WGS) entry which is preliminary data.</text>
</comment>